<dbReference type="InterPro" id="IPR048466">
    <property type="entry name" value="DNA_pol3_delta-like_C"/>
</dbReference>
<keyword evidence="4" id="KW-0548">Nucleotidyltransferase</keyword>
<evidence type="ECO:0000259" key="9">
    <source>
        <dbReference type="Pfam" id="PF06144"/>
    </source>
</evidence>
<keyword evidence="5" id="KW-0235">DNA replication</keyword>
<accession>A0A4P9CCI7</accession>
<dbReference type="InterPro" id="IPR005790">
    <property type="entry name" value="DNA_polIII_delta"/>
</dbReference>
<protein>
    <recommendedName>
        <fullName evidence="2">DNA polymerase III subunit delta</fullName>
        <ecNumber evidence="1">2.7.7.7</ecNumber>
    </recommendedName>
</protein>
<dbReference type="Proteomes" id="UP000218387">
    <property type="component" value="Chromosome"/>
</dbReference>
<dbReference type="NCBIfam" id="TIGR01128">
    <property type="entry name" value="holA"/>
    <property type="match status" value="1"/>
</dbReference>
<evidence type="ECO:0000256" key="7">
    <source>
        <dbReference type="ARBA" id="ARBA00034754"/>
    </source>
</evidence>
<keyword evidence="3" id="KW-0808">Transferase</keyword>
<keyword evidence="6" id="KW-0239">DNA-directed DNA polymerase</keyword>
<evidence type="ECO:0000313" key="12">
    <source>
        <dbReference type="Proteomes" id="UP000218387"/>
    </source>
</evidence>
<dbReference type="EC" id="2.7.7.7" evidence="1"/>
<evidence type="ECO:0000256" key="8">
    <source>
        <dbReference type="ARBA" id="ARBA00049244"/>
    </source>
</evidence>
<dbReference type="GO" id="GO:0003677">
    <property type="term" value="F:DNA binding"/>
    <property type="evidence" value="ECO:0007669"/>
    <property type="project" value="InterPro"/>
</dbReference>
<dbReference type="InterPro" id="IPR027417">
    <property type="entry name" value="P-loop_NTPase"/>
</dbReference>
<evidence type="ECO:0000313" key="11">
    <source>
        <dbReference type="EMBL" id="QCT73358.1"/>
    </source>
</evidence>
<dbReference type="KEGG" id="emt:CPZ25_019230"/>
<dbReference type="GO" id="GO:0009360">
    <property type="term" value="C:DNA polymerase III complex"/>
    <property type="evidence" value="ECO:0007669"/>
    <property type="project" value="InterPro"/>
</dbReference>
<evidence type="ECO:0000256" key="2">
    <source>
        <dbReference type="ARBA" id="ARBA00017703"/>
    </source>
</evidence>
<dbReference type="GO" id="GO:0006261">
    <property type="term" value="P:DNA-templated DNA replication"/>
    <property type="evidence" value="ECO:0007669"/>
    <property type="project" value="TreeGrafter"/>
</dbReference>
<evidence type="ECO:0000256" key="5">
    <source>
        <dbReference type="ARBA" id="ARBA00022705"/>
    </source>
</evidence>
<dbReference type="SUPFAM" id="SSF52540">
    <property type="entry name" value="P-loop containing nucleoside triphosphate hydrolases"/>
    <property type="match status" value="1"/>
</dbReference>
<sequence>MKYQELMKAIKQKEVRPVYLFAGPEQYIGNMVEHTLVETVIAPGLEQLNLAVFEDKNPDISEILSVCETLPLMSEKRVVIVRESAGLTKTSDKKTVEALNKYIERPSGSTVLILCDSSPDKRKKVYKTLKEQGAIVDYDKLNKIDLEKWIGRRLKLAGKRTSQRVVEQFVMDTLYLENDNKNMEMVDNELNKIIDYVGERDAITLEDIETVMPKSVEDNVFKMVDYAMGGNKGAALKMLNQFYLEGEGPFGVFGLLLRQIRMMLMVKLLSEKRMSSDTIAKEAKLAPFVVKKVLQNGRRYRVAGLKRTMIEAAELDLKMKTGQIDPEFGLEWFVLKL</sequence>
<gene>
    <name evidence="11" type="ORF">CPZ25_019230</name>
</gene>
<feature type="domain" description="DNA polymerase III delta subunit-like C-terminal" evidence="10">
    <location>
        <begin position="217"/>
        <end position="337"/>
    </location>
</feature>
<proteinExistence type="inferred from homology"/>
<comment type="catalytic activity">
    <reaction evidence="8">
        <text>DNA(n) + a 2'-deoxyribonucleoside 5'-triphosphate = DNA(n+1) + diphosphate</text>
        <dbReference type="Rhea" id="RHEA:22508"/>
        <dbReference type="Rhea" id="RHEA-COMP:17339"/>
        <dbReference type="Rhea" id="RHEA-COMP:17340"/>
        <dbReference type="ChEBI" id="CHEBI:33019"/>
        <dbReference type="ChEBI" id="CHEBI:61560"/>
        <dbReference type="ChEBI" id="CHEBI:173112"/>
        <dbReference type="EC" id="2.7.7.7"/>
    </reaction>
</comment>
<reference evidence="11 12" key="1">
    <citation type="submission" date="2018-05" db="EMBL/GenBank/DDBJ databases">
        <title>Genome comparison of Eubacterium sp.</title>
        <authorList>
            <person name="Feng Y."/>
            <person name="Sanchez-Andrea I."/>
            <person name="Stams A.J.M."/>
            <person name="De Vos W.M."/>
        </authorList>
    </citation>
    <scope>NUCLEOTIDE SEQUENCE [LARGE SCALE GENOMIC DNA]</scope>
    <source>
        <strain evidence="11 12">YI</strain>
    </source>
</reference>
<evidence type="ECO:0000256" key="6">
    <source>
        <dbReference type="ARBA" id="ARBA00022932"/>
    </source>
</evidence>
<dbReference type="EMBL" id="CP029487">
    <property type="protein sequence ID" value="QCT73358.1"/>
    <property type="molecule type" value="Genomic_DNA"/>
</dbReference>
<organism evidence="11 12">
    <name type="scientific">Eubacterium maltosivorans</name>
    <dbReference type="NCBI Taxonomy" id="2041044"/>
    <lineage>
        <taxon>Bacteria</taxon>
        <taxon>Bacillati</taxon>
        <taxon>Bacillota</taxon>
        <taxon>Clostridia</taxon>
        <taxon>Eubacteriales</taxon>
        <taxon>Eubacteriaceae</taxon>
        <taxon>Eubacterium</taxon>
    </lineage>
</organism>
<keyword evidence="12" id="KW-1185">Reference proteome</keyword>
<dbReference type="PANTHER" id="PTHR34388">
    <property type="entry name" value="DNA POLYMERASE III SUBUNIT DELTA"/>
    <property type="match status" value="1"/>
</dbReference>
<evidence type="ECO:0000259" key="10">
    <source>
        <dbReference type="Pfam" id="PF21694"/>
    </source>
</evidence>
<dbReference type="AlphaFoldDB" id="A0A4P9CCI7"/>
<dbReference type="Gene3D" id="1.20.272.10">
    <property type="match status" value="1"/>
</dbReference>
<evidence type="ECO:0000256" key="1">
    <source>
        <dbReference type="ARBA" id="ARBA00012417"/>
    </source>
</evidence>
<dbReference type="RefSeq" id="WP_096920779.1">
    <property type="nucleotide sequence ID" value="NZ_CP029487.1"/>
</dbReference>
<evidence type="ECO:0000256" key="3">
    <source>
        <dbReference type="ARBA" id="ARBA00022679"/>
    </source>
</evidence>
<dbReference type="InterPro" id="IPR010372">
    <property type="entry name" value="DNA_pol3_delta_N"/>
</dbReference>
<dbReference type="PANTHER" id="PTHR34388:SF1">
    <property type="entry name" value="DNA POLYMERASE III SUBUNIT DELTA"/>
    <property type="match status" value="1"/>
</dbReference>
<dbReference type="InterPro" id="IPR008921">
    <property type="entry name" value="DNA_pol3_clamp-load_cplx_C"/>
</dbReference>
<dbReference type="Gene3D" id="3.40.50.300">
    <property type="entry name" value="P-loop containing nucleotide triphosphate hydrolases"/>
    <property type="match status" value="1"/>
</dbReference>
<dbReference type="Gene3D" id="1.10.8.60">
    <property type="match status" value="1"/>
</dbReference>
<feature type="domain" description="DNA polymerase III delta N-terminal" evidence="9">
    <location>
        <begin position="19"/>
        <end position="137"/>
    </location>
</feature>
<evidence type="ECO:0000256" key="4">
    <source>
        <dbReference type="ARBA" id="ARBA00022695"/>
    </source>
</evidence>
<comment type="similarity">
    <text evidence="7">Belongs to the DNA polymerase HolA subunit family.</text>
</comment>
<dbReference type="GO" id="GO:0003887">
    <property type="term" value="F:DNA-directed DNA polymerase activity"/>
    <property type="evidence" value="ECO:0007669"/>
    <property type="project" value="UniProtKB-KW"/>
</dbReference>
<dbReference type="Pfam" id="PF06144">
    <property type="entry name" value="DNA_pol3_delta"/>
    <property type="match status" value="1"/>
</dbReference>
<dbReference type="Pfam" id="PF21694">
    <property type="entry name" value="DNA_pol3_delta_C"/>
    <property type="match status" value="1"/>
</dbReference>
<dbReference type="SUPFAM" id="SSF48019">
    <property type="entry name" value="post-AAA+ oligomerization domain-like"/>
    <property type="match status" value="1"/>
</dbReference>
<name>A0A4P9CCI7_EUBML</name>